<feature type="domain" description="HTH cro/C1-type" evidence="4">
    <location>
        <begin position="5"/>
        <end position="59"/>
    </location>
</feature>
<evidence type="ECO:0000259" key="4">
    <source>
        <dbReference type="PROSITE" id="PS50943"/>
    </source>
</evidence>
<dbReference type="Gene3D" id="2.60.120.10">
    <property type="entry name" value="Jelly Rolls"/>
    <property type="match status" value="1"/>
</dbReference>
<keyword evidence="3" id="KW-0804">Transcription</keyword>
<dbReference type="GO" id="GO:0003677">
    <property type="term" value="F:DNA binding"/>
    <property type="evidence" value="ECO:0007669"/>
    <property type="project" value="UniProtKB-KW"/>
</dbReference>
<evidence type="ECO:0000313" key="5">
    <source>
        <dbReference type="EMBL" id="MBM9475899.1"/>
    </source>
</evidence>
<dbReference type="GO" id="GO:0005829">
    <property type="term" value="C:cytosol"/>
    <property type="evidence" value="ECO:0007669"/>
    <property type="project" value="TreeGrafter"/>
</dbReference>
<dbReference type="PROSITE" id="PS50943">
    <property type="entry name" value="HTH_CROC1"/>
    <property type="match status" value="1"/>
</dbReference>
<dbReference type="Proteomes" id="UP000663801">
    <property type="component" value="Unassembled WGS sequence"/>
</dbReference>
<dbReference type="AlphaFoldDB" id="A0A939C4T6"/>
<organism evidence="6 7">
    <name type="scientific">Nakamurella flavida</name>
    <dbReference type="NCBI Taxonomy" id="363630"/>
    <lineage>
        <taxon>Bacteria</taxon>
        <taxon>Bacillati</taxon>
        <taxon>Actinomycetota</taxon>
        <taxon>Actinomycetes</taxon>
        <taxon>Nakamurellales</taxon>
        <taxon>Nakamurellaceae</taxon>
        <taxon>Nakamurella</taxon>
    </lineage>
</organism>
<comment type="caution">
    <text evidence="6">The sequence shown here is derived from an EMBL/GenBank/DDBJ whole genome shotgun (WGS) entry which is preliminary data.</text>
</comment>
<dbReference type="InterPro" id="IPR014710">
    <property type="entry name" value="RmlC-like_jellyroll"/>
</dbReference>
<dbReference type="GO" id="GO:0003700">
    <property type="term" value="F:DNA-binding transcription factor activity"/>
    <property type="evidence" value="ECO:0007669"/>
    <property type="project" value="TreeGrafter"/>
</dbReference>
<evidence type="ECO:0000256" key="3">
    <source>
        <dbReference type="ARBA" id="ARBA00023163"/>
    </source>
</evidence>
<dbReference type="PANTHER" id="PTHR46797:SF23">
    <property type="entry name" value="HTH-TYPE TRANSCRIPTIONAL REGULATOR SUTR"/>
    <property type="match status" value="1"/>
</dbReference>
<gene>
    <name evidence="5" type="ORF">JL107_05545</name>
    <name evidence="6" type="ORF">JL107_18480</name>
</gene>
<name>A0A939C4T6_9ACTN</name>
<dbReference type="CDD" id="cd00093">
    <property type="entry name" value="HTH_XRE"/>
    <property type="match status" value="1"/>
</dbReference>
<accession>A0A939C4T6</accession>
<dbReference type="PANTHER" id="PTHR46797">
    <property type="entry name" value="HTH-TYPE TRANSCRIPTIONAL REGULATOR"/>
    <property type="match status" value="1"/>
</dbReference>
<dbReference type="InterPro" id="IPR050807">
    <property type="entry name" value="TransReg_Diox_bact_type"/>
</dbReference>
<keyword evidence="7" id="KW-1185">Reference proteome</keyword>
<dbReference type="Gene3D" id="1.10.260.40">
    <property type="entry name" value="lambda repressor-like DNA-binding domains"/>
    <property type="match status" value="1"/>
</dbReference>
<protein>
    <submittedName>
        <fullName evidence="6">Helix-turn-helix domain-containing protein</fullName>
    </submittedName>
</protein>
<proteinExistence type="predicted"/>
<evidence type="ECO:0000256" key="1">
    <source>
        <dbReference type="ARBA" id="ARBA00023015"/>
    </source>
</evidence>
<evidence type="ECO:0000256" key="2">
    <source>
        <dbReference type="ARBA" id="ARBA00023125"/>
    </source>
</evidence>
<dbReference type="InterPro" id="IPR001387">
    <property type="entry name" value="Cro/C1-type_HTH"/>
</dbReference>
<sequence length="166" mass="16934">MGDRVRQLRTARALSLSALARAAGVGKATLSGLEAGMRNPTLDTLHAVAAALHVPVTALLGATGSDLRGSAVRVEVLRVFHEGPVTVELCTLTLPAGTAQVSPAHHVGVTEHVTVFAGTLRAGPVDTPGEAGPGGYLEWASDVPHGYAALGPEDVRASLLIRTPGD</sequence>
<dbReference type="EMBL" id="JAERWL010000005">
    <property type="protein sequence ID" value="MBM9475899.1"/>
    <property type="molecule type" value="Genomic_DNA"/>
</dbReference>
<reference evidence="6" key="1">
    <citation type="submission" date="2021-01" db="EMBL/GenBank/DDBJ databases">
        <title>KCTC 19127 draft genome.</title>
        <authorList>
            <person name="An D."/>
        </authorList>
    </citation>
    <scope>NUCLEOTIDE SEQUENCE</scope>
    <source>
        <strain evidence="6">KCTC 19127</strain>
    </source>
</reference>
<evidence type="ECO:0000313" key="7">
    <source>
        <dbReference type="Proteomes" id="UP000663801"/>
    </source>
</evidence>
<evidence type="ECO:0000313" key="6">
    <source>
        <dbReference type="EMBL" id="MBM9478441.1"/>
    </source>
</evidence>
<dbReference type="SUPFAM" id="SSF51182">
    <property type="entry name" value="RmlC-like cupins"/>
    <property type="match status" value="1"/>
</dbReference>
<dbReference type="SMART" id="SM00530">
    <property type="entry name" value="HTH_XRE"/>
    <property type="match status" value="1"/>
</dbReference>
<dbReference type="EMBL" id="JAERWL010000017">
    <property type="protein sequence ID" value="MBM9478441.1"/>
    <property type="molecule type" value="Genomic_DNA"/>
</dbReference>
<dbReference type="InterPro" id="IPR010982">
    <property type="entry name" value="Lambda_DNA-bd_dom_sf"/>
</dbReference>
<keyword evidence="2" id="KW-0238">DNA-binding</keyword>
<dbReference type="InterPro" id="IPR011051">
    <property type="entry name" value="RmlC_Cupin_sf"/>
</dbReference>
<dbReference type="SUPFAM" id="SSF47413">
    <property type="entry name" value="lambda repressor-like DNA-binding domains"/>
    <property type="match status" value="1"/>
</dbReference>
<dbReference type="RefSeq" id="WP_205255966.1">
    <property type="nucleotide sequence ID" value="NZ_BAAAPV010000002.1"/>
</dbReference>
<keyword evidence="1" id="KW-0805">Transcription regulation</keyword>
<dbReference type="Pfam" id="PF01381">
    <property type="entry name" value="HTH_3"/>
    <property type="match status" value="1"/>
</dbReference>